<evidence type="ECO:0000259" key="1">
    <source>
        <dbReference type="Pfam" id="PF01243"/>
    </source>
</evidence>
<dbReference type="EMBL" id="CP046172">
    <property type="protein sequence ID" value="QIS15632.1"/>
    <property type="molecule type" value="Genomic_DNA"/>
</dbReference>
<dbReference type="AlphaFoldDB" id="A0A6G9YQZ3"/>
<reference evidence="2 3" key="1">
    <citation type="journal article" date="2019" name="ACS Chem. Biol.">
        <title>Identification and Mobilization of a Cryptic Antibiotic Biosynthesis Gene Locus from a Human-Pathogenic Nocardia Isolate.</title>
        <authorList>
            <person name="Herisse M."/>
            <person name="Ishida K."/>
            <person name="Porter J.L."/>
            <person name="Howden B."/>
            <person name="Hertweck C."/>
            <person name="Stinear T.P."/>
            <person name="Pidot S.J."/>
        </authorList>
    </citation>
    <scope>NUCLEOTIDE SEQUENCE [LARGE SCALE GENOMIC DNA]</scope>
    <source>
        <strain evidence="2 3">AUSMDU00012717</strain>
    </source>
</reference>
<dbReference type="RefSeq" id="WP_203217450.1">
    <property type="nucleotide sequence ID" value="NZ_CP046172.1"/>
</dbReference>
<dbReference type="Proteomes" id="UP000503540">
    <property type="component" value="Chromosome"/>
</dbReference>
<keyword evidence="3" id="KW-1185">Reference proteome</keyword>
<name>A0A6G9YQZ3_9NOCA</name>
<dbReference type="InterPro" id="IPR011576">
    <property type="entry name" value="Pyridox_Oxase_N"/>
</dbReference>
<dbReference type="Pfam" id="PF01243">
    <property type="entry name" value="PNPOx_N"/>
    <property type="match status" value="1"/>
</dbReference>
<evidence type="ECO:0000313" key="3">
    <source>
        <dbReference type="Proteomes" id="UP000503540"/>
    </source>
</evidence>
<dbReference type="InterPro" id="IPR012349">
    <property type="entry name" value="Split_barrel_FMN-bd"/>
</dbReference>
<dbReference type="KEGG" id="nah:F5544_39055"/>
<sequence length="147" mass="15600">MIYTESEYRYLIDQALGRLATIGPVGAPQVHPVAFWVDKHNGTIDIGGPDLANSQKYRDIQADARVSLVVDDAAPHPVGPGGQRGRGLEIRAVSSKSCGAIDRCWKNSATTSFGYILVELWPGTSTGQGVTTEMSPLSAALDARSSA</sequence>
<gene>
    <name evidence="2" type="ORF">F5544_39055</name>
</gene>
<protein>
    <recommendedName>
        <fullName evidence="1">Pyridoxamine 5'-phosphate oxidase N-terminal domain-containing protein</fullName>
    </recommendedName>
</protein>
<dbReference type="SUPFAM" id="SSF50475">
    <property type="entry name" value="FMN-binding split barrel"/>
    <property type="match status" value="1"/>
</dbReference>
<dbReference type="Gene3D" id="2.30.110.10">
    <property type="entry name" value="Electron Transport, Fmn-binding Protein, Chain A"/>
    <property type="match status" value="1"/>
</dbReference>
<organism evidence="2 3">
    <name type="scientific">Nocardia arthritidis</name>
    <dbReference type="NCBI Taxonomy" id="228602"/>
    <lineage>
        <taxon>Bacteria</taxon>
        <taxon>Bacillati</taxon>
        <taxon>Actinomycetota</taxon>
        <taxon>Actinomycetes</taxon>
        <taxon>Mycobacteriales</taxon>
        <taxon>Nocardiaceae</taxon>
        <taxon>Nocardia</taxon>
    </lineage>
</organism>
<feature type="domain" description="Pyridoxamine 5'-phosphate oxidase N-terminal" evidence="1">
    <location>
        <begin position="11"/>
        <end position="88"/>
    </location>
</feature>
<proteinExistence type="predicted"/>
<evidence type="ECO:0000313" key="2">
    <source>
        <dbReference type="EMBL" id="QIS15632.1"/>
    </source>
</evidence>
<accession>A0A6G9YQZ3</accession>